<evidence type="ECO:0000256" key="2">
    <source>
        <dbReference type="ARBA" id="ARBA00010617"/>
    </source>
</evidence>
<dbReference type="EMBL" id="JAATWM020000007">
    <property type="protein sequence ID" value="KAF9879435.1"/>
    <property type="molecule type" value="Genomic_DNA"/>
</dbReference>
<dbReference type="PRINTS" id="PR00463">
    <property type="entry name" value="EP450I"/>
</dbReference>
<accession>A0A9P6LND3</accession>
<feature type="compositionally biased region" description="Polar residues" evidence="7">
    <location>
        <begin position="1241"/>
        <end position="1252"/>
    </location>
</feature>
<feature type="region of interest" description="Disordered" evidence="7">
    <location>
        <begin position="382"/>
        <end position="416"/>
    </location>
</feature>
<dbReference type="CDD" id="cd11060">
    <property type="entry name" value="CYP57A1-like"/>
    <property type="match status" value="1"/>
</dbReference>
<dbReference type="PANTHER" id="PTHR24305:SF232">
    <property type="entry name" value="P450, PUTATIVE (EUROFUNG)-RELATED"/>
    <property type="match status" value="1"/>
</dbReference>
<dbReference type="InterPro" id="IPR002401">
    <property type="entry name" value="Cyt_P450_E_grp-I"/>
</dbReference>
<dbReference type="GO" id="GO:0016705">
    <property type="term" value="F:oxidoreductase activity, acting on paired donors, with incorporation or reduction of molecular oxygen"/>
    <property type="evidence" value="ECO:0007669"/>
    <property type="project" value="InterPro"/>
</dbReference>
<dbReference type="InterPro" id="IPR013320">
    <property type="entry name" value="ConA-like_dom_sf"/>
</dbReference>
<evidence type="ECO:0000256" key="3">
    <source>
        <dbReference type="ARBA" id="ARBA00022617"/>
    </source>
</evidence>
<dbReference type="InterPro" id="IPR036396">
    <property type="entry name" value="Cyt_P450_sf"/>
</dbReference>
<keyword evidence="9" id="KW-1185">Reference proteome</keyword>
<evidence type="ECO:0000256" key="7">
    <source>
        <dbReference type="SAM" id="MobiDB-lite"/>
    </source>
</evidence>
<dbReference type="Pfam" id="PF00067">
    <property type="entry name" value="p450"/>
    <property type="match status" value="1"/>
</dbReference>
<name>A0A9P6LND3_9PEZI</name>
<dbReference type="PROSITE" id="PS00086">
    <property type="entry name" value="CYTOCHROME_P450"/>
    <property type="match status" value="1"/>
</dbReference>
<comment type="similarity">
    <text evidence="2">Belongs to the cytochrome P450 family.</text>
</comment>
<feature type="binding site" description="axial binding residue" evidence="6">
    <location>
        <position position="2475"/>
    </location>
    <ligand>
        <name>heme</name>
        <dbReference type="ChEBI" id="CHEBI:30413"/>
    </ligand>
    <ligandPart>
        <name>Fe</name>
        <dbReference type="ChEBI" id="CHEBI:18248"/>
    </ligandPart>
</feature>
<evidence type="ECO:0000313" key="9">
    <source>
        <dbReference type="Proteomes" id="UP000781932"/>
    </source>
</evidence>
<evidence type="ECO:0000313" key="8">
    <source>
        <dbReference type="EMBL" id="KAF9879435.1"/>
    </source>
</evidence>
<dbReference type="GO" id="GO:0005506">
    <property type="term" value="F:iron ion binding"/>
    <property type="evidence" value="ECO:0007669"/>
    <property type="project" value="InterPro"/>
</dbReference>
<proteinExistence type="inferred from homology"/>
<comment type="cofactor">
    <cofactor evidence="1 6">
        <name>heme</name>
        <dbReference type="ChEBI" id="CHEBI:30413"/>
    </cofactor>
</comment>
<keyword evidence="5 6" id="KW-0408">Iron</keyword>
<dbReference type="PANTHER" id="PTHR24305">
    <property type="entry name" value="CYTOCHROME P450"/>
    <property type="match status" value="1"/>
</dbReference>
<dbReference type="GO" id="GO:0004497">
    <property type="term" value="F:monooxygenase activity"/>
    <property type="evidence" value="ECO:0007669"/>
    <property type="project" value="InterPro"/>
</dbReference>
<dbReference type="Gene3D" id="1.10.630.10">
    <property type="entry name" value="Cytochrome P450"/>
    <property type="match status" value="1"/>
</dbReference>
<feature type="region of interest" description="Disordered" evidence="7">
    <location>
        <begin position="1235"/>
        <end position="1263"/>
    </location>
</feature>
<evidence type="ECO:0000256" key="1">
    <source>
        <dbReference type="ARBA" id="ARBA00001971"/>
    </source>
</evidence>
<dbReference type="Gene3D" id="2.60.120.200">
    <property type="match status" value="3"/>
</dbReference>
<keyword evidence="4 6" id="KW-0479">Metal-binding</keyword>
<gene>
    <name evidence="8" type="ORF">CkaCkLH20_02978</name>
</gene>
<dbReference type="Proteomes" id="UP000781932">
    <property type="component" value="Unassembled WGS sequence"/>
</dbReference>
<evidence type="ECO:0000256" key="4">
    <source>
        <dbReference type="ARBA" id="ARBA00022723"/>
    </source>
</evidence>
<dbReference type="InterPro" id="IPR001791">
    <property type="entry name" value="Laminin_G"/>
</dbReference>
<feature type="compositionally biased region" description="Basic and acidic residues" evidence="7">
    <location>
        <begin position="391"/>
        <end position="412"/>
    </location>
</feature>
<keyword evidence="3 6" id="KW-0349">Heme</keyword>
<reference evidence="8" key="1">
    <citation type="submission" date="2020-03" db="EMBL/GenBank/DDBJ databases">
        <authorList>
            <person name="He L."/>
        </authorList>
    </citation>
    <scope>NUCLEOTIDE SEQUENCE</scope>
    <source>
        <strain evidence="8">CkLH20</strain>
    </source>
</reference>
<dbReference type="CDD" id="cd00110">
    <property type="entry name" value="LamG"/>
    <property type="match status" value="1"/>
</dbReference>
<dbReference type="PRINTS" id="PR00385">
    <property type="entry name" value="P450"/>
</dbReference>
<feature type="compositionally biased region" description="Basic and acidic residues" evidence="7">
    <location>
        <begin position="1253"/>
        <end position="1263"/>
    </location>
</feature>
<comment type="caution">
    <text evidence="8">The sequence shown here is derived from an EMBL/GenBank/DDBJ whole genome shotgun (WGS) entry which is preliminary data.</text>
</comment>
<dbReference type="Pfam" id="PF13385">
    <property type="entry name" value="Laminin_G_3"/>
    <property type="match status" value="1"/>
</dbReference>
<dbReference type="SUPFAM" id="SSF48264">
    <property type="entry name" value="Cytochrome P450"/>
    <property type="match status" value="1"/>
</dbReference>
<dbReference type="InterPro" id="IPR050121">
    <property type="entry name" value="Cytochrome_P450_monoxygenase"/>
</dbReference>
<sequence>MTLHDILSPNRKIYESRTASSYLSSRLITHNGVTVAIALGRREDRSLFFDYSVLDMNAADADPASKAKNKADLSDQLDSQCWLEQAKPLSFPSEVRVASEEAVPVYEIPGVDRTNSRVSVDQPEKRCPWKSTTVNLMDRDVTHFEVLSNGRYIYLFRQGQAASSAWANSFMTADGDGVPPVDGNLLCDRFSLVGTNLSPALEARYRRSRQKRIPLNDQDTLGIRDINDKTFYEPTYSLKFIRNLVGGRFCVLRAPTMTNDIYRWMFFAYSSCSRQIEYTSTDVTSDGLFDLHGQVYYTCDKTHLPTFTNAPGSCVALTEAGTVCGKPKIPIVPKCPKSTRSLQTASDVSLRLQQPINFSDAKFEAGFTLEAWIRPKAFWDPNAGQSSTKNDSAKKDEVKKDEGKKDEGKKATEPSISLPPSGSLFCIFSPSQGSGMAVYLNDKLKLVLSQSGSSEVLATSDAALKANAWNHVAITYRGTDSRNYTLVVDGETAETSGTQKPSDMYTLPQSSLPGTLAGLDSEEGKPGSSFIGAIDEVRLWSQPFHPGTIRSRMHTRATGIEPFLEACWHFDEGAGGLVFDCTSKNHTINVTQADGSEPRPNLWEAAAAPLIEGRGLTRRQFRLPTGVTVCGGIGTTIYNEQVTMSEAKPEDPETKPKAEPPKQMKRGARVLLCFVAKTSERQQRLAVLDFGLLSNGLLCDTPVSLPLPVIRLSPSARASTELVYVDAQGVEVFGGLLLEDKVRCSSEAPCAFESATGTVTVFFQSEDKLFSALYYDISRSVVVASTSALVGHDGLLARSKLRKAKTLTIKTDISSNAPKSLAINLILTANMADGSKVVETWKNVPSQFSKLLPLINGTRLKDNKNKTSLGTAEANSLAQDTRSTFLDISCCIIKLVQPLEISIPAGSRIMIEASRRYLVLRDGKLGDVTLTASPYMAPTLETKLESLVVCILEYDFDVSVSCQGKAAGDFASGSTLVELIPGADTSQLDGCFEAPVESSITGDGKSPYFSSSPGSTALKLGGDDVLTMLSNPSKTAPCSGMTFESWIKVEEAARNSIAIAYKSTHLPRTEGGPEEHQKLVLGVPAVTDQLTLVGNINGCKFSLSPHAELEWDTWAHMACSVRHTFALKLTGTEYVDLGDAQEFNVSDFTLAFTLKLDKIGPEEQILFSKADSATDKKTPLCLKVTSEGRLRLEYLAEDENGGTWSETSFESRSGTLQAGVAYKIFVSRKLDYANKPDPSSKKVTNTPSVSKSNESKGKATDSSEYKALRPCQLVTMRVWDADGGLPIKETPRTVAEITKTVNGWEGKIPFLDLNPEIHGQAQSNDSPLYFGGAPWAGGKGLCGSIGSILLYSAATAVADVATSLCSTSASERSLLGWWSFRNVSGSSIVDELGRNHGKLKGQAAWVPSPFEADNQLRIFVNGVPVDVNRSGQVPDLLKDEPVGTHQLTLGNIMLGDDTTRYLGEANNFRGKLDELRIWSTPRTRENICDSMHTRLPNVPSDMAVYLSFDNQDSVIRLPGVSESGESAILIDDSINCWHLTALHGGSPKKVPSSAPIGYDAPCVTHVLSSAVQAHGGEPLLIKSRPSVSEYGDMQIGASGSMEGSYKRAYTYINEGDWSLVTGFRLGSLLTEWVSQVQTAPTLIGYIEGAPPLPADSFTDPNKSPSTSVRFSQAKRCTYSYSSGSDSGQGVETTATYGGGLEWKVSVGVGVQTSAGKAETDDSLKRSINISNSNVRNEVSTSTTNANMEMRVELTGAWDTDPKQPSSKIFAAANTGLALVESEVADVFALRLQTRAPMAPLVAYQIRPNPDIPKDRNLVSFELNKMYTKQGCLDGRRGLGNDVDYPSTSTSAPKDASYFKPAEAYALKDRIRRAEEQRDGEYERYNLEYTDLIKHNLFGRSLPRRVSRSICNSYVWTADGGTYQETNSTLDMVRSEVGVSLDALKSDGVELSEKITAGVAMQYGGLDAMASLHYNFNMTKDKEAEEGFELKADLPPAVDLRVRDENTKIVSKTPGAVDCYRWMSFWLEPSVEATDVFFKQVLNPVWLEGSPEPNAALLRSLRENLSTKTGDTRTKAWRVLHRCTYLSRVPEPIKSRPAETAPAEEAPKKSSMLADLSCNWMTEFYHSSSAFVNGQIVYNLFSQTNREKHKKLRQPIEKYYSPSSVVSLERNIDNVIEMLCRQLETRFMEGPNSEEAVVDLDAWDLIGSVTFSQPFGYLDTGYDFDNTLANAEKALDYFVTVGAAPFLDRLLDKNPLFRIGPPGFNNITGVTVGHFHERLEGAHGDLYDPNHPDFLDKFLEAQKSDPEGVDDVQIISWLMVNMVAGADTTAIAIRSSLYFSLKDPRVWRRLTDEVLQRNFDITPPAYKDAIALPYLDAVVREALRVLPGVSMTMERYVPSGGITLPSGDYVPEGYVVGMNPYITNRIPAVYGQDADEFRPERWLRDEQAGETEEEYGVRLKIMKAYDLTFGGGRRSCIGKHMALTQVYKVLPTLISRYEIELVDKDANWKVTNSWFPRQEGLRVNIRRRL</sequence>
<dbReference type="InterPro" id="IPR001128">
    <property type="entry name" value="Cyt_P450"/>
</dbReference>
<evidence type="ECO:0008006" key="10">
    <source>
        <dbReference type="Google" id="ProtNLM"/>
    </source>
</evidence>
<protein>
    <recommendedName>
        <fullName evidence="10">LamG-like jellyroll fold domain-containing protein</fullName>
    </recommendedName>
</protein>
<dbReference type="SUPFAM" id="SSF49899">
    <property type="entry name" value="Concanavalin A-like lectins/glucanases"/>
    <property type="match status" value="3"/>
</dbReference>
<dbReference type="RefSeq" id="XP_038748896.1">
    <property type="nucleotide sequence ID" value="XM_038885697.1"/>
</dbReference>
<evidence type="ECO:0000256" key="5">
    <source>
        <dbReference type="ARBA" id="ARBA00023004"/>
    </source>
</evidence>
<evidence type="ECO:0000256" key="6">
    <source>
        <dbReference type="PIRSR" id="PIRSR602401-1"/>
    </source>
</evidence>
<dbReference type="InterPro" id="IPR017972">
    <property type="entry name" value="Cyt_P450_CS"/>
</dbReference>
<dbReference type="OrthoDB" id="4815294at2759"/>
<organism evidence="8 9">
    <name type="scientific">Colletotrichum karsti</name>
    <dbReference type="NCBI Taxonomy" id="1095194"/>
    <lineage>
        <taxon>Eukaryota</taxon>
        <taxon>Fungi</taxon>
        <taxon>Dikarya</taxon>
        <taxon>Ascomycota</taxon>
        <taxon>Pezizomycotina</taxon>
        <taxon>Sordariomycetes</taxon>
        <taxon>Hypocreomycetidae</taxon>
        <taxon>Glomerellales</taxon>
        <taxon>Glomerellaceae</taxon>
        <taxon>Colletotrichum</taxon>
        <taxon>Colletotrichum boninense species complex</taxon>
    </lineage>
</organism>
<dbReference type="GeneID" id="62158771"/>
<dbReference type="GO" id="GO:0020037">
    <property type="term" value="F:heme binding"/>
    <property type="evidence" value="ECO:0007669"/>
    <property type="project" value="InterPro"/>
</dbReference>
<reference evidence="8" key="2">
    <citation type="submission" date="2020-11" db="EMBL/GenBank/DDBJ databases">
        <title>Whole genome sequencing of Colletotrichum sp.</title>
        <authorList>
            <person name="Li H."/>
        </authorList>
    </citation>
    <scope>NUCLEOTIDE SEQUENCE</scope>
    <source>
        <strain evidence="8">CkLH20</strain>
    </source>
</reference>